<evidence type="ECO:0000256" key="5">
    <source>
        <dbReference type="ARBA" id="ARBA00022801"/>
    </source>
</evidence>
<dbReference type="Gene3D" id="3.20.20.80">
    <property type="entry name" value="Glycosidases"/>
    <property type="match status" value="1"/>
</dbReference>
<dbReference type="PANTHER" id="PTHR22600">
    <property type="entry name" value="BETA-HEXOSAMINIDASE"/>
    <property type="match status" value="1"/>
</dbReference>
<evidence type="ECO:0000256" key="1">
    <source>
        <dbReference type="ARBA" id="ARBA00001231"/>
    </source>
</evidence>
<reference evidence="8" key="1">
    <citation type="submission" date="2023-05" db="EMBL/GenBank/DDBJ databases">
        <authorList>
            <person name="Huff M."/>
        </authorList>
    </citation>
    <scope>NUCLEOTIDE SEQUENCE</scope>
</reference>
<dbReference type="AlphaFoldDB" id="A0AAD2DZT5"/>
<protein>
    <recommendedName>
        <fullName evidence="3">beta-N-acetylhexosaminidase</fullName>
        <ecNumber evidence="3">3.2.1.52</ecNumber>
    </recommendedName>
</protein>
<dbReference type="EC" id="3.2.1.52" evidence="3"/>
<dbReference type="GO" id="GO:0016020">
    <property type="term" value="C:membrane"/>
    <property type="evidence" value="ECO:0007669"/>
    <property type="project" value="TreeGrafter"/>
</dbReference>
<dbReference type="InterPro" id="IPR017853">
    <property type="entry name" value="GH"/>
</dbReference>
<comment type="catalytic activity">
    <reaction evidence="1">
        <text>Hydrolysis of terminal non-reducing N-acetyl-D-hexosamine residues in N-acetyl-beta-D-hexosaminides.</text>
        <dbReference type="EC" id="3.2.1.52"/>
    </reaction>
</comment>
<dbReference type="GO" id="GO:0030203">
    <property type="term" value="P:glycosaminoglycan metabolic process"/>
    <property type="evidence" value="ECO:0007669"/>
    <property type="project" value="TreeGrafter"/>
</dbReference>
<dbReference type="GO" id="GO:0004563">
    <property type="term" value="F:beta-N-acetylhexosaminidase activity"/>
    <property type="evidence" value="ECO:0007669"/>
    <property type="project" value="UniProtKB-EC"/>
</dbReference>
<feature type="active site" description="Proton donor" evidence="6">
    <location>
        <position position="79"/>
    </location>
</feature>
<evidence type="ECO:0000256" key="4">
    <source>
        <dbReference type="ARBA" id="ARBA00022729"/>
    </source>
</evidence>
<name>A0AAD2DZT5_9LAMI</name>
<feature type="domain" description="Glycoside hydrolase family 20 catalytic" evidence="7">
    <location>
        <begin position="38"/>
        <end position="134"/>
    </location>
</feature>
<dbReference type="PANTHER" id="PTHR22600:SF26">
    <property type="entry name" value="BETA-N-ACETYLHEXOSAMINIDASE"/>
    <property type="match status" value="1"/>
</dbReference>
<comment type="similarity">
    <text evidence="2">Belongs to the glycosyl hydrolase 20 family.</text>
</comment>
<evidence type="ECO:0000259" key="7">
    <source>
        <dbReference type="Pfam" id="PF00728"/>
    </source>
</evidence>
<dbReference type="SUPFAM" id="SSF51445">
    <property type="entry name" value="(Trans)glycosidases"/>
    <property type="match status" value="1"/>
</dbReference>
<dbReference type="InterPro" id="IPR025705">
    <property type="entry name" value="Beta_hexosaminidase_sua/sub"/>
</dbReference>
<evidence type="ECO:0000313" key="9">
    <source>
        <dbReference type="Proteomes" id="UP000834106"/>
    </source>
</evidence>
<gene>
    <name evidence="8" type="ORF">FPE_LOCUS16885</name>
</gene>
<dbReference type="GO" id="GO:0005975">
    <property type="term" value="P:carbohydrate metabolic process"/>
    <property type="evidence" value="ECO:0007669"/>
    <property type="project" value="InterPro"/>
</dbReference>
<evidence type="ECO:0000256" key="2">
    <source>
        <dbReference type="ARBA" id="ARBA00006285"/>
    </source>
</evidence>
<organism evidence="8 9">
    <name type="scientific">Fraxinus pennsylvanica</name>
    <dbReference type="NCBI Taxonomy" id="56036"/>
    <lineage>
        <taxon>Eukaryota</taxon>
        <taxon>Viridiplantae</taxon>
        <taxon>Streptophyta</taxon>
        <taxon>Embryophyta</taxon>
        <taxon>Tracheophyta</taxon>
        <taxon>Spermatophyta</taxon>
        <taxon>Magnoliopsida</taxon>
        <taxon>eudicotyledons</taxon>
        <taxon>Gunneridae</taxon>
        <taxon>Pentapetalae</taxon>
        <taxon>asterids</taxon>
        <taxon>lamiids</taxon>
        <taxon>Lamiales</taxon>
        <taxon>Oleaceae</taxon>
        <taxon>Oleeae</taxon>
        <taxon>Fraxinus</taxon>
    </lineage>
</organism>
<dbReference type="EMBL" id="OU503045">
    <property type="protein sequence ID" value="CAI9769405.1"/>
    <property type="molecule type" value="Genomic_DNA"/>
</dbReference>
<evidence type="ECO:0000256" key="3">
    <source>
        <dbReference type="ARBA" id="ARBA00012663"/>
    </source>
</evidence>
<sequence length="148" mass="16774">MFSIADSHSFPIVLLSEPELVEFGMEYRVRVVPEIYMTAEPGTSQLNPLHPKTFQVVDNVVHDVTSMFPDQLYHAEAAEVISNCWKVDPLIQTFLSKNGTLSQILEMFVNTTIPYITSLNCTVVYWEDVLLDAEINVSPSLLPQRMLL</sequence>
<dbReference type="InterPro" id="IPR015883">
    <property type="entry name" value="Glyco_hydro_20_cat"/>
</dbReference>
<keyword evidence="9" id="KW-1185">Reference proteome</keyword>
<dbReference type="Pfam" id="PF00728">
    <property type="entry name" value="Glyco_hydro_20"/>
    <property type="match status" value="1"/>
</dbReference>
<dbReference type="Proteomes" id="UP000834106">
    <property type="component" value="Chromosome 10"/>
</dbReference>
<accession>A0AAD2DZT5</accession>
<keyword evidence="4" id="KW-0732">Signal</keyword>
<evidence type="ECO:0000256" key="6">
    <source>
        <dbReference type="PIRSR" id="PIRSR625705-1"/>
    </source>
</evidence>
<keyword evidence="5" id="KW-0378">Hydrolase</keyword>
<proteinExistence type="inferred from homology"/>
<evidence type="ECO:0000313" key="8">
    <source>
        <dbReference type="EMBL" id="CAI9769405.1"/>
    </source>
</evidence>